<evidence type="ECO:0000313" key="2">
    <source>
        <dbReference type="Proteomes" id="UP000004382"/>
    </source>
</evidence>
<gene>
    <name evidence="1" type="ORF">MetexDRAFT_3753</name>
</gene>
<proteinExistence type="predicted"/>
<protein>
    <submittedName>
        <fullName evidence="1">Uncharacterized protein</fullName>
    </submittedName>
</protein>
<dbReference type="EMBL" id="AGJK01000115">
    <property type="protein sequence ID" value="EHP91343.1"/>
    <property type="molecule type" value="Genomic_DNA"/>
</dbReference>
<reference evidence="1 2" key="1">
    <citation type="submission" date="2011-09" db="EMBL/GenBank/DDBJ databases">
        <title>The draft genome of Methylobacterium extorquens DSM 13060.</title>
        <authorList>
            <consortium name="US DOE Joint Genome Institute (JGI-PGF)"/>
            <person name="Lucas S."/>
            <person name="Han J."/>
            <person name="Lapidus A."/>
            <person name="Cheng J.-F."/>
            <person name="Goodwin L."/>
            <person name="Pitluck S."/>
            <person name="Peters L."/>
            <person name="Land M.L."/>
            <person name="Hauser L."/>
            <person name="Koskimaki J."/>
            <person name="Halonen O."/>
            <person name="Pirttila A."/>
            <person name="Frank C."/>
            <person name="Woyke T.J."/>
        </authorList>
    </citation>
    <scope>NUCLEOTIDE SEQUENCE [LARGE SCALE GENOMIC DNA]</scope>
    <source>
        <strain evidence="1 2">DSM 13060</strain>
    </source>
</reference>
<organism evidence="1 2">
    <name type="scientific">Methylorubrum extorquens DSM 13060</name>
    <dbReference type="NCBI Taxonomy" id="882800"/>
    <lineage>
        <taxon>Bacteria</taxon>
        <taxon>Pseudomonadati</taxon>
        <taxon>Pseudomonadota</taxon>
        <taxon>Alphaproteobacteria</taxon>
        <taxon>Hyphomicrobiales</taxon>
        <taxon>Methylobacteriaceae</taxon>
        <taxon>Methylorubrum</taxon>
    </lineage>
</organism>
<dbReference type="AlphaFoldDB" id="H1KM90"/>
<dbReference type="PATRIC" id="fig|882800.3.peg.3697"/>
<name>H1KM90_METEX</name>
<dbReference type="RefSeq" id="WP_003602158.1">
    <property type="nucleotide sequence ID" value="NZ_AGJK01000115.1"/>
</dbReference>
<dbReference type="Proteomes" id="UP000004382">
    <property type="component" value="Unassembled WGS sequence"/>
</dbReference>
<sequence length="110" mass="11948">MHIVELPEDQLDNIVRLANEKTDAMIAGGGDHLASVERTFREAELVWGVWQDGRAPHGVRTAILKGRGMLTLLAQGTRSRAVRVAGIRLADAAEGIVMSERFGDDRSKAA</sequence>
<accession>H1KM90</accession>
<comment type="caution">
    <text evidence="1">The sequence shown here is derived from an EMBL/GenBank/DDBJ whole genome shotgun (WGS) entry which is preliminary data.</text>
</comment>
<evidence type="ECO:0000313" key="1">
    <source>
        <dbReference type="EMBL" id="EHP91343.1"/>
    </source>
</evidence>